<dbReference type="AlphaFoldDB" id="A0A504XEH8"/>
<sequence length="329" mass="35540">MLVYWLFSASCGSFADPPPPLFCVLGRQCRGAMTKTLALGHPSESLAPTDTQPNSKPASLTAATTAASAASPGLPSVPASQDKAVERAQQRSPLLPSSDAPTMKASPNDGKWVGLQETTDGRAGTENETGSRDAHGDDLWREGSTYTDKDNLEERRRVERRREADTEIGTMSLLQWMDISALPEGQFAYLIKRAFFAPRFPISACASGAVLLAICVDGDPACSILRPKKETRGSPAASNLTDCSSVAAHVRSMTRFITELHLLPQKASARNASGRELRMPVKKHERAMDHGTALADDCELLNVDGVLSAEARMEGPSESLRIRRFFPFP</sequence>
<feature type="chain" id="PRO_5021464386" evidence="2">
    <location>
        <begin position="16"/>
        <end position="329"/>
    </location>
</feature>
<feature type="compositionally biased region" description="Low complexity" evidence="1">
    <location>
        <begin position="57"/>
        <end position="80"/>
    </location>
</feature>
<name>A0A504XEH8_LEIDO</name>
<evidence type="ECO:0000313" key="3">
    <source>
        <dbReference type="EMBL" id="TPP46893.1"/>
    </source>
</evidence>
<evidence type="ECO:0000256" key="1">
    <source>
        <dbReference type="SAM" id="MobiDB-lite"/>
    </source>
</evidence>
<dbReference type="EMBL" id="RHLD01000015">
    <property type="protein sequence ID" value="TPP46893.1"/>
    <property type="molecule type" value="Genomic_DNA"/>
</dbReference>
<gene>
    <name evidence="3" type="ORF">CGC20_21465</name>
</gene>
<feature type="region of interest" description="Disordered" evidence="1">
    <location>
        <begin position="41"/>
        <end position="146"/>
    </location>
</feature>
<dbReference type="VEuPathDB" id="TriTrypDB:LDHU3_34.3360"/>
<organism evidence="3 4">
    <name type="scientific">Leishmania donovani</name>
    <dbReference type="NCBI Taxonomy" id="5661"/>
    <lineage>
        <taxon>Eukaryota</taxon>
        <taxon>Discoba</taxon>
        <taxon>Euglenozoa</taxon>
        <taxon>Kinetoplastea</taxon>
        <taxon>Metakinetoplastina</taxon>
        <taxon>Trypanosomatida</taxon>
        <taxon>Trypanosomatidae</taxon>
        <taxon>Leishmaniinae</taxon>
        <taxon>Leishmania</taxon>
    </lineage>
</organism>
<evidence type="ECO:0000313" key="4">
    <source>
        <dbReference type="Proteomes" id="UP000318821"/>
    </source>
</evidence>
<feature type="compositionally biased region" description="Polar residues" evidence="1">
    <location>
        <begin position="46"/>
        <end position="56"/>
    </location>
</feature>
<feature type="compositionally biased region" description="Basic and acidic residues" evidence="1">
    <location>
        <begin position="119"/>
        <end position="146"/>
    </location>
</feature>
<protein>
    <submittedName>
        <fullName evidence="3">Uncharacterized protein</fullName>
    </submittedName>
</protein>
<proteinExistence type="predicted"/>
<feature type="signal peptide" evidence="2">
    <location>
        <begin position="1"/>
        <end position="15"/>
    </location>
</feature>
<dbReference type="Proteomes" id="UP000318821">
    <property type="component" value="Unassembled WGS sequence"/>
</dbReference>
<reference evidence="4" key="1">
    <citation type="submission" date="2019-02" db="EMBL/GenBank/DDBJ databases">
        <title>FDA dAtabase for Regulatory Grade micrObial Sequences (FDA-ARGOS): Supporting development and validation of Infectious Disease Dx tests.</title>
        <authorList>
            <person name="Duncan R."/>
            <person name="Fisher C."/>
            <person name="Tallon L."/>
            <person name="Sadzewicz L."/>
            <person name="Sengamalay N."/>
            <person name="Ott S."/>
            <person name="Godinez A."/>
            <person name="Nagaraj S."/>
            <person name="Vavikolanu K."/>
            <person name="Vyas G."/>
            <person name="Nadendla S."/>
            <person name="Aluvathingal J."/>
            <person name="Sichtig H."/>
        </authorList>
    </citation>
    <scope>NUCLEOTIDE SEQUENCE [LARGE SCALE GENOMIC DNA]</scope>
    <source>
        <strain evidence="4">FDAARGOS_360</strain>
    </source>
</reference>
<accession>A0A504XEH8</accession>
<comment type="caution">
    <text evidence="3">The sequence shown here is derived from an EMBL/GenBank/DDBJ whole genome shotgun (WGS) entry which is preliminary data.</text>
</comment>
<keyword evidence="2" id="KW-0732">Signal</keyword>
<dbReference type="VEuPathDB" id="TriTrypDB:LdCL_340027400"/>
<evidence type="ECO:0000256" key="2">
    <source>
        <dbReference type="SAM" id="SignalP"/>
    </source>
</evidence>